<dbReference type="AlphaFoldDB" id="A0AAI9XKT8"/>
<dbReference type="Proteomes" id="UP001239213">
    <property type="component" value="Unassembled WGS sequence"/>
</dbReference>
<protein>
    <submittedName>
        <fullName evidence="1">Uncharacterized protein</fullName>
    </submittedName>
</protein>
<evidence type="ECO:0000313" key="1">
    <source>
        <dbReference type="EMBL" id="KAK1452676.1"/>
    </source>
</evidence>
<organism evidence="1 2">
    <name type="scientific">Colletotrichum cuscutae</name>
    <dbReference type="NCBI Taxonomy" id="1209917"/>
    <lineage>
        <taxon>Eukaryota</taxon>
        <taxon>Fungi</taxon>
        <taxon>Dikarya</taxon>
        <taxon>Ascomycota</taxon>
        <taxon>Pezizomycotina</taxon>
        <taxon>Sordariomycetes</taxon>
        <taxon>Hypocreomycetidae</taxon>
        <taxon>Glomerellales</taxon>
        <taxon>Glomerellaceae</taxon>
        <taxon>Colletotrichum</taxon>
        <taxon>Colletotrichum acutatum species complex</taxon>
    </lineage>
</organism>
<reference evidence="1" key="1">
    <citation type="submission" date="2016-11" db="EMBL/GenBank/DDBJ databases">
        <title>The genome sequence of Colletotrichum cuscutae.</title>
        <authorList>
            <person name="Baroncelli R."/>
        </authorList>
    </citation>
    <scope>NUCLEOTIDE SEQUENCE</scope>
    <source>
        <strain evidence="1">IMI 304802</strain>
    </source>
</reference>
<keyword evidence="2" id="KW-1185">Reference proteome</keyword>
<accession>A0AAI9XKT8</accession>
<dbReference type="EMBL" id="MPDP01000295">
    <property type="protein sequence ID" value="KAK1452676.1"/>
    <property type="molecule type" value="Genomic_DNA"/>
</dbReference>
<evidence type="ECO:0000313" key="2">
    <source>
        <dbReference type="Proteomes" id="UP001239213"/>
    </source>
</evidence>
<proteinExistence type="predicted"/>
<name>A0AAI9XKT8_9PEZI</name>
<comment type="caution">
    <text evidence="1">The sequence shown here is derived from an EMBL/GenBank/DDBJ whole genome shotgun (WGS) entry which is preliminary data.</text>
</comment>
<gene>
    <name evidence="1" type="ORF">CCUS01_10717</name>
</gene>
<sequence>MSDSGTWTTGHSGEVCGASEDAAYGGSKRKEKGRTAAYYSGVFSVAVVIIRSMELCRSILFCAPARHPYEIPFSVIWRGKYRPLRPSALAGTAKFPHTGPAGEGKEGPGGPFLEFAWNFRKKVFDIFWGPGLGIVGEAALESGDAVYLPSWPVLVQIAPQTRALVAATRSLTL</sequence>